<name>A0A9K3L6X1_9STRA</name>
<feature type="transmembrane region" description="Helical" evidence="2">
    <location>
        <begin position="6"/>
        <end position="25"/>
    </location>
</feature>
<keyword evidence="4" id="KW-1185">Reference proteome</keyword>
<evidence type="ECO:0000256" key="1">
    <source>
        <dbReference type="SAM" id="MobiDB-lite"/>
    </source>
</evidence>
<protein>
    <submittedName>
        <fullName evidence="3">Uncharacterized protein</fullName>
    </submittedName>
</protein>
<sequence length="158" mass="18061">MTIATVFFYIVVVAVLVVTPLFSASESKDDNNQQKNVRDTHTRHRASSMVKGLHKGQAGLDVECIMRAIAYDMAMRVPTAEKHSSSILESLQASACPNWTSMFPPPKERVDFTIKSDDTANFYKMLSVPTAHDICRLRKWERRRQQPWYLHRKSSSDT</sequence>
<evidence type="ECO:0000313" key="3">
    <source>
        <dbReference type="EMBL" id="KAG7356229.1"/>
    </source>
</evidence>
<evidence type="ECO:0000313" key="4">
    <source>
        <dbReference type="Proteomes" id="UP000693970"/>
    </source>
</evidence>
<evidence type="ECO:0000256" key="2">
    <source>
        <dbReference type="SAM" id="Phobius"/>
    </source>
</evidence>
<organism evidence="3 4">
    <name type="scientific">Nitzschia inconspicua</name>
    <dbReference type="NCBI Taxonomy" id="303405"/>
    <lineage>
        <taxon>Eukaryota</taxon>
        <taxon>Sar</taxon>
        <taxon>Stramenopiles</taxon>
        <taxon>Ochrophyta</taxon>
        <taxon>Bacillariophyta</taxon>
        <taxon>Bacillariophyceae</taxon>
        <taxon>Bacillariophycidae</taxon>
        <taxon>Bacillariales</taxon>
        <taxon>Bacillariaceae</taxon>
        <taxon>Nitzschia</taxon>
    </lineage>
</organism>
<keyword evidence="2" id="KW-1133">Transmembrane helix</keyword>
<proteinExistence type="predicted"/>
<comment type="caution">
    <text evidence="3">The sequence shown here is derived from an EMBL/GenBank/DDBJ whole genome shotgun (WGS) entry which is preliminary data.</text>
</comment>
<gene>
    <name evidence="3" type="ORF">IV203_000915</name>
</gene>
<dbReference type="Proteomes" id="UP000693970">
    <property type="component" value="Unassembled WGS sequence"/>
</dbReference>
<keyword evidence="2" id="KW-0812">Transmembrane</keyword>
<reference evidence="3" key="2">
    <citation type="submission" date="2021-04" db="EMBL/GenBank/DDBJ databases">
        <authorList>
            <person name="Podell S."/>
        </authorList>
    </citation>
    <scope>NUCLEOTIDE SEQUENCE</scope>
    <source>
        <strain evidence="3">Hildebrandi</strain>
    </source>
</reference>
<feature type="compositionally biased region" description="Basic and acidic residues" evidence="1">
    <location>
        <begin position="26"/>
        <end position="40"/>
    </location>
</feature>
<reference evidence="3" key="1">
    <citation type="journal article" date="2021" name="Sci. Rep.">
        <title>Diploid genomic architecture of Nitzschia inconspicua, an elite biomass production diatom.</title>
        <authorList>
            <person name="Oliver A."/>
            <person name="Podell S."/>
            <person name="Pinowska A."/>
            <person name="Traller J.C."/>
            <person name="Smith S.R."/>
            <person name="McClure R."/>
            <person name="Beliaev A."/>
            <person name="Bohutskyi P."/>
            <person name="Hill E.A."/>
            <person name="Rabines A."/>
            <person name="Zheng H."/>
            <person name="Allen L.Z."/>
            <person name="Kuo A."/>
            <person name="Grigoriev I.V."/>
            <person name="Allen A.E."/>
            <person name="Hazlebeck D."/>
            <person name="Allen E.E."/>
        </authorList>
    </citation>
    <scope>NUCLEOTIDE SEQUENCE</scope>
    <source>
        <strain evidence="3">Hildebrandi</strain>
    </source>
</reference>
<dbReference type="EMBL" id="JAGRRH010000015">
    <property type="protein sequence ID" value="KAG7356229.1"/>
    <property type="molecule type" value="Genomic_DNA"/>
</dbReference>
<feature type="region of interest" description="Disordered" evidence="1">
    <location>
        <begin position="26"/>
        <end position="51"/>
    </location>
</feature>
<dbReference type="AlphaFoldDB" id="A0A9K3L6X1"/>
<accession>A0A9K3L6X1</accession>
<keyword evidence="2" id="KW-0472">Membrane</keyword>